<dbReference type="Pfam" id="PF02515">
    <property type="entry name" value="CoA_transf_3"/>
    <property type="match status" value="2"/>
</dbReference>
<dbReference type="STRING" id="279058.LT85_3592"/>
<dbReference type="InterPro" id="IPR023606">
    <property type="entry name" value="CoA-Trfase_III_dom_1_sf"/>
</dbReference>
<dbReference type="PANTHER" id="PTHR48228:SF4">
    <property type="entry name" value="BLR3030 PROTEIN"/>
    <property type="match status" value="1"/>
</dbReference>
<dbReference type="Gene3D" id="3.30.1540.10">
    <property type="entry name" value="formyl-coa transferase, domain 3"/>
    <property type="match status" value="1"/>
</dbReference>
<dbReference type="OrthoDB" id="9058532at2"/>
<dbReference type="InterPro" id="IPR003673">
    <property type="entry name" value="CoA-Trfase_fam_III"/>
</dbReference>
<dbReference type="EMBL" id="CP009962">
    <property type="protein sequence ID" value="AIY42750.1"/>
    <property type="molecule type" value="Genomic_DNA"/>
</dbReference>
<dbReference type="RefSeq" id="WP_038491444.1">
    <property type="nucleotide sequence ID" value="NZ_CP009962.1"/>
</dbReference>
<reference evidence="2" key="1">
    <citation type="journal article" date="2014" name="Soil Biol. Biochem.">
        <title>Structure and function of bacterial communities in ageing soils: Insights from the Mendocino ecological staircase.</title>
        <authorList>
            <person name="Uroz S."/>
            <person name="Tech J.J."/>
            <person name="Sawaya N.A."/>
            <person name="Frey-Klett P."/>
            <person name="Leveau J.H.J."/>
        </authorList>
    </citation>
    <scope>NUCLEOTIDE SEQUENCE [LARGE SCALE GENOMIC DNA]</scope>
    <source>
        <strain evidence="2">Cal35</strain>
    </source>
</reference>
<proteinExistence type="predicted"/>
<sequence length="468" mass="50524">MQPDTLANKLVDTIWHTAGRDQDALGHLHFSNLGTQLPSVFPVGALASATIGAQALAAAEFWHLRGGRQQTVSVDQHHALAIFRSERYLLIDGKPPADPWSPIAGYYQAGDGRWIQLHTNFPHHRDGVLRVLQCVDDHTAVAAAIAGWNAAELDARLAEEGMCAALIRSPEEWRAHPQAAAIAALPLFDITHVSDVPAELPRATVERPLDGIRVLDLSRVIAAPVAGRTLAQHGAEVLAISAAHLPNIPTLVIDNGRGKRAAQFDLRSEAGRERLRELIRGADVFLHAYRPGALDAYGFTSDELQTLRPGLVEVSLCAYGHAGPWAGRRGFDSLVQSATGIAWEEGQAARSDKPGKLPCQALDHATGYLAAFGAMNALHKRAVEGGGWRVRVSLAQTGRWLQSLPRLANGLQYADMTADEVQGWRQTMSSSFGAVSAIAPAEQMPLTPPHFDLPPSALGAHEARWQQR</sequence>
<protein>
    <submittedName>
        <fullName evidence="1">CAIB/BAIF family protein</fullName>
    </submittedName>
</protein>
<dbReference type="KEGG" id="care:LT85_3592"/>
<dbReference type="Proteomes" id="UP000030302">
    <property type="component" value="Chromosome"/>
</dbReference>
<dbReference type="AlphaFoldDB" id="A0A0A1FG90"/>
<dbReference type="Gene3D" id="3.40.50.10540">
    <property type="entry name" value="Crotonobetainyl-coa:carnitine coa-transferase, domain 1"/>
    <property type="match status" value="2"/>
</dbReference>
<organism evidence="1 2">
    <name type="scientific">Collimonas arenae</name>
    <dbReference type="NCBI Taxonomy" id="279058"/>
    <lineage>
        <taxon>Bacteria</taxon>
        <taxon>Pseudomonadati</taxon>
        <taxon>Pseudomonadota</taxon>
        <taxon>Betaproteobacteria</taxon>
        <taxon>Burkholderiales</taxon>
        <taxon>Oxalobacteraceae</taxon>
        <taxon>Collimonas</taxon>
    </lineage>
</organism>
<dbReference type="GO" id="GO:0003824">
    <property type="term" value="F:catalytic activity"/>
    <property type="evidence" value="ECO:0007669"/>
    <property type="project" value="InterPro"/>
</dbReference>
<evidence type="ECO:0000313" key="1">
    <source>
        <dbReference type="EMBL" id="AIY42750.1"/>
    </source>
</evidence>
<evidence type="ECO:0000313" key="2">
    <source>
        <dbReference type="Proteomes" id="UP000030302"/>
    </source>
</evidence>
<name>A0A0A1FG90_9BURK</name>
<dbReference type="PANTHER" id="PTHR48228">
    <property type="entry name" value="SUCCINYL-COA--D-CITRAMALATE COA-TRANSFERASE"/>
    <property type="match status" value="1"/>
</dbReference>
<accession>A0A0A1FG90</accession>
<gene>
    <name evidence="1" type="ORF">LT85_3592</name>
</gene>
<dbReference type="HOGENOM" id="CLU_021588_0_1_4"/>
<dbReference type="InterPro" id="IPR044855">
    <property type="entry name" value="CoA-Trfase_III_dom3_sf"/>
</dbReference>
<dbReference type="InterPro" id="IPR050509">
    <property type="entry name" value="CoA-transferase_III"/>
</dbReference>
<dbReference type="SUPFAM" id="SSF89796">
    <property type="entry name" value="CoA-transferase family III (CaiB/BaiF)"/>
    <property type="match status" value="2"/>
</dbReference>
<keyword evidence="2" id="KW-1185">Reference proteome</keyword>